<feature type="compositionally biased region" description="Low complexity" evidence="2">
    <location>
        <begin position="73"/>
        <end position="82"/>
    </location>
</feature>
<feature type="compositionally biased region" description="Polar residues" evidence="2">
    <location>
        <begin position="90"/>
        <end position="99"/>
    </location>
</feature>
<dbReference type="SUPFAM" id="SSF50978">
    <property type="entry name" value="WD40 repeat-like"/>
    <property type="match status" value="1"/>
</dbReference>
<keyword evidence="4" id="KW-1185">Reference proteome</keyword>
<dbReference type="InterPro" id="IPR036322">
    <property type="entry name" value="WD40_repeat_dom_sf"/>
</dbReference>
<dbReference type="Gene3D" id="2.130.10.10">
    <property type="entry name" value="YVTN repeat-like/Quinoprotein amine dehydrogenase"/>
    <property type="match status" value="1"/>
</dbReference>
<protein>
    <submittedName>
        <fullName evidence="3">Wd domain-containing protein</fullName>
    </submittedName>
</protein>
<feature type="non-terminal residue" evidence="3">
    <location>
        <position position="1"/>
    </location>
</feature>
<dbReference type="InterPro" id="IPR001680">
    <property type="entry name" value="WD40_rpt"/>
</dbReference>
<dbReference type="PANTHER" id="PTHR43991:SF12">
    <property type="entry name" value="WD REPEAT PROTEIN (AFU_ORTHOLOGUE AFUA_8G05640)"/>
    <property type="match status" value="1"/>
</dbReference>
<keyword evidence="1" id="KW-0853">WD repeat</keyword>
<gene>
    <name evidence="3" type="ORF">CI238_03330</name>
</gene>
<evidence type="ECO:0000313" key="3">
    <source>
        <dbReference type="EMBL" id="KZL81003.1"/>
    </source>
</evidence>
<dbReference type="PANTHER" id="PTHR43991">
    <property type="entry name" value="WD REPEAT PROTEIN (AFU_ORTHOLOGUE AFUA_8G05640)-RELATED"/>
    <property type="match status" value="1"/>
</dbReference>
<sequence>LCSEPRCSSLGRHWPRHTLEESTMRPRTSETQPSQAQAAPAPSNHHQGFASAPPPPNAHHDQHTQYHHHREPSQQQQSHEPSAQGGANLGQPSFSSYHQTFPVIPSSYYHEPGSFTHDDYDDYEDYDDDDTDDAEDDDDDLDMSDSDGGAPLDHVMTVTSLLSPIPDPETNMNPPEPYPGALHGEQSSHPVQEHHHASNEPPAHMVNYWSIPLATGHGFLDPAGPQHPTPLDTTPFHPMLHAGNMEEDDDDDDDVFYPSVAEQLQQFQVVTVDEEEAAWQATGPPAISNPISSTLGPENPGLTDFLKDWAWRNRYQSRGPSPGIRQINEQAARQVTRVRYSELKGNRCDAQGIDWENLGVTRKNARERRSLDYKNYTNRTDSDIWAPHLPDRIIRNTEDFFRFRRMDIRQNVHLAHFQLRNILACAGRSHAFYPGQGAVHQINPISGESEVAMDLNDIIGVQISTLDASCGVLIAGTFNGEYCMRNIYSQDKKYTEGQITNHISGITNHLQIHQSRNSSAPLAAFASNDQGFRIMDVATEKFVLDTQYGCPINCSALSADRRLRVMVGDNYNVLIASADTGEILQELGGHRDFGFACDWSDNGWTVATGFQDMSVKLWDARMWTNSDGTSKPLTTIRSEMAGVRSLRFSPTGSGPQVLVAAEEADYVNIIDIQTLAHKQTFDIFGEIGGVEFTNDGQDLNILCMDRTRGGLVQLERCDVGYGADFEYAHQAAPLDPWWRSSQSGILADTEMPGPKMTAQRERSTTCFDDLEPF</sequence>
<evidence type="ECO:0000256" key="2">
    <source>
        <dbReference type="SAM" id="MobiDB-lite"/>
    </source>
</evidence>
<name>A0A167B844_COLIC</name>
<dbReference type="PROSITE" id="PS50082">
    <property type="entry name" value="WD_REPEATS_2"/>
    <property type="match status" value="1"/>
</dbReference>
<reference evidence="3 4" key="1">
    <citation type="submission" date="2015-06" db="EMBL/GenBank/DDBJ databases">
        <title>Survival trade-offs in plant roots during colonization by closely related pathogenic and mutualistic fungi.</title>
        <authorList>
            <person name="Hacquard S."/>
            <person name="Kracher B."/>
            <person name="Hiruma K."/>
            <person name="Weinman A."/>
            <person name="Muench P."/>
            <person name="Garrido Oter R."/>
            <person name="Ver Loren van Themaat E."/>
            <person name="Dallerey J.-F."/>
            <person name="Damm U."/>
            <person name="Henrissat B."/>
            <person name="Lespinet O."/>
            <person name="Thon M."/>
            <person name="Kemen E."/>
            <person name="McHardy A.C."/>
            <person name="Schulze-Lefert P."/>
            <person name="O'Connell R.J."/>
        </authorList>
    </citation>
    <scope>NUCLEOTIDE SEQUENCE [LARGE SCALE GENOMIC DNA]</scope>
    <source>
        <strain evidence="3 4">MAFF 238704</strain>
    </source>
</reference>
<evidence type="ECO:0000313" key="4">
    <source>
        <dbReference type="Proteomes" id="UP000076584"/>
    </source>
</evidence>
<feature type="compositionally biased region" description="Acidic residues" evidence="2">
    <location>
        <begin position="119"/>
        <end position="145"/>
    </location>
</feature>
<dbReference type="PROSITE" id="PS50294">
    <property type="entry name" value="WD_REPEATS_REGION"/>
    <property type="match status" value="1"/>
</dbReference>
<dbReference type="InterPro" id="IPR015943">
    <property type="entry name" value="WD40/YVTN_repeat-like_dom_sf"/>
</dbReference>
<dbReference type="SMART" id="SM00320">
    <property type="entry name" value="WD40"/>
    <property type="match status" value="2"/>
</dbReference>
<organism evidence="3 4">
    <name type="scientific">Colletotrichum incanum</name>
    <name type="common">Soybean anthracnose fungus</name>
    <dbReference type="NCBI Taxonomy" id="1573173"/>
    <lineage>
        <taxon>Eukaryota</taxon>
        <taxon>Fungi</taxon>
        <taxon>Dikarya</taxon>
        <taxon>Ascomycota</taxon>
        <taxon>Pezizomycotina</taxon>
        <taxon>Sordariomycetes</taxon>
        <taxon>Hypocreomycetidae</taxon>
        <taxon>Glomerellales</taxon>
        <taxon>Glomerellaceae</taxon>
        <taxon>Colletotrichum</taxon>
        <taxon>Colletotrichum spaethianum species complex</taxon>
    </lineage>
</organism>
<dbReference type="Proteomes" id="UP000076584">
    <property type="component" value="Unassembled WGS sequence"/>
</dbReference>
<feature type="compositionally biased region" description="Low complexity" evidence="2">
    <location>
        <begin position="32"/>
        <end position="43"/>
    </location>
</feature>
<dbReference type="AlphaFoldDB" id="A0A167B844"/>
<feature type="region of interest" description="Disordered" evidence="2">
    <location>
        <begin position="1"/>
        <end position="152"/>
    </location>
</feature>
<proteinExistence type="predicted"/>
<dbReference type="EMBL" id="LFIW01001782">
    <property type="protein sequence ID" value="KZL81003.1"/>
    <property type="molecule type" value="Genomic_DNA"/>
</dbReference>
<feature type="compositionally biased region" description="Basic and acidic residues" evidence="2">
    <location>
        <begin position="17"/>
        <end position="28"/>
    </location>
</feature>
<evidence type="ECO:0000256" key="1">
    <source>
        <dbReference type="PROSITE-ProRule" id="PRU00221"/>
    </source>
</evidence>
<feature type="region of interest" description="Disordered" evidence="2">
    <location>
        <begin position="164"/>
        <end position="201"/>
    </location>
</feature>
<accession>A0A167B844</accession>
<feature type="repeat" description="WD" evidence="1">
    <location>
        <begin position="587"/>
        <end position="619"/>
    </location>
</feature>
<comment type="caution">
    <text evidence="3">The sequence shown here is derived from an EMBL/GenBank/DDBJ whole genome shotgun (WGS) entry which is preliminary data.</text>
</comment>
<dbReference type="STRING" id="1573173.A0A167B844"/>